<reference evidence="6 7" key="1">
    <citation type="submission" date="2017-09" db="EMBL/GenBank/DDBJ databases">
        <authorList>
            <person name="Lee N."/>
            <person name="Cho B.-K."/>
        </authorList>
    </citation>
    <scope>NUCLEOTIDE SEQUENCE [LARGE SCALE GENOMIC DNA]</scope>
    <source>
        <strain evidence="6 7">ATCC 12461</strain>
    </source>
</reference>
<feature type="domain" description="HTH luxR-type" evidence="5">
    <location>
        <begin position="44"/>
        <end position="109"/>
    </location>
</feature>
<dbReference type="PANTHER" id="PTHR44688">
    <property type="entry name" value="DNA-BINDING TRANSCRIPTIONAL ACTIVATOR DEVR_DOSR"/>
    <property type="match status" value="1"/>
</dbReference>
<dbReference type="Proteomes" id="UP000326553">
    <property type="component" value="Chromosome"/>
</dbReference>
<dbReference type="PANTHER" id="PTHR44688:SF16">
    <property type="entry name" value="DNA-BINDING TRANSCRIPTIONAL ACTIVATOR DEVR_DOSR"/>
    <property type="match status" value="1"/>
</dbReference>
<organism evidence="6 7">
    <name type="scientific">Streptomyces alboniger</name>
    <dbReference type="NCBI Taxonomy" id="132473"/>
    <lineage>
        <taxon>Bacteria</taxon>
        <taxon>Bacillati</taxon>
        <taxon>Actinomycetota</taxon>
        <taxon>Actinomycetes</taxon>
        <taxon>Kitasatosporales</taxon>
        <taxon>Streptomycetaceae</taxon>
        <taxon>Streptomyces</taxon>
        <taxon>Streptomyces aurantiacus group</taxon>
    </lineage>
</organism>
<dbReference type="SUPFAM" id="SSF46894">
    <property type="entry name" value="C-terminal effector domain of the bipartite response regulators"/>
    <property type="match status" value="1"/>
</dbReference>
<dbReference type="GO" id="GO:0006355">
    <property type="term" value="P:regulation of DNA-templated transcription"/>
    <property type="evidence" value="ECO:0007669"/>
    <property type="project" value="InterPro"/>
</dbReference>
<feature type="region of interest" description="Disordered" evidence="4">
    <location>
        <begin position="26"/>
        <end position="52"/>
    </location>
</feature>
<dbReference type="Gene3D" id="1.10.10.10">
    <property type="entry name" value="Winged helix-like DNA-binding domain superfamily/Winged helix DNA-binding domain"/>
    <property type="match status" value="1"/>
</dbReference>
<keyword evidence="3" id="KW-0804">Transcription</keyword>
<dbReference type="PROSITE" id="PS50043">
    <property type="entry name" value="HTH_LUXR_2"/>
    <property type="match status" value="1"/>
</dbReference>
<evidence type="ECO:0000313" key="6">
    <source>
        <dbReference type="EMBL" id="QEV17831.1"/>
    </source>
</evidence>
<evidence type="ECO:0000256" key="2">
    <source>
        <dbReference type="ARBA" id="ARBA00023125"/>
    </source>
</evidence>
<dbReference type="AlphaFoldDB" id="A0A5J6HHG6"/>
<keyword evidence="7" id="KW-1185">Reference proteome</keyword>
<dbReference type="OrthoDB" id="4294555at2"/>
<dbReference type="PRINTS" id="PR00038">
    <property type="entry name" value="HTHLUXR"/>
</dbReference>
<dbReference type="GO" id="GO:0003677">
    <property type="term" value="F:DNA binding"/>
    <property type="evidence" value="ECO:0007669"/>
    <property type="project" value="UniProtKB-KW"/>
</dbReference>
<evidence type="ECO:0000256" key="3">
    <source>
        <dbReference type="ARBA" id="ARBA00023163"/>
    </source>
</evidence>
<dbReference type="KEGG" id="salw:CP975_10215"/>
<dbReference type="CDD" id="cd06170">
    <property type="entry name" value="LuxR_C_like"/>
    <property type="match status" value="1"/>
</dbReference>
<protein>
    <submittedName>
        <fullName evidence="6">LuxR family transcriptional regulator</fullName>
    </submittedName>
</protein>
<gene>
    <name evidence="6" type="ORF">CP975_10215</name>
</gene>
<evidence type="ECO:0000256" key="1">
    <source>
        <dbReference type="ARBA" id="ARBA00023015"/>
    </source>
</evidence>
<evidence type="ECO:0000259" key="5">
    <source>
        <dbReference type="PROSITE" id="PS50043"/>
    </source>
</evidence>
<keyword evidence="1" id="KW-0805">Transcription regulation</keyword>
<proteinExistence type="predicted"/>
<dbReference type="InterPro" id="IPR036388">
    <property type="entry name" value="WH-like_DNA-bd_sf"/>
</dbReference>
<evidence type="ECO:0000313" key="7">
    <source>
        <dbReference type="Proteomes" id="UP000326553"/>
    </source>
</evidence>
<dbReference type="EMBL" id="CP023695">
    <property type="protein sequence ID" value="QEV17831.1"/>
    <property type="molecule type" value="Genomic_DNA"/>
</dbReference>
<evidence type="ECO:0000256" key="4">
    <source>
        <dbReference type="SAM" id="MobiDB-lite"/>
    </source>
</evidence>
<dbReference type="Pfam" id="PF00196">
    <property type="entry name" value="GerE"/>
    <property type="match status" value="1"/>
</dbReference>
<dbReference type="InterPro" id="IPR000792">
    <property type="entry name" value="Tscrpt_reg_LuxR_C"/>
</dbReference>
<name>A0A5J6HHG6_STRAD</name>
<dbReference type="InterPro" id="IPR016032">
    <property type="entry name" value="Sig_transdc_resp-reg_C-effctor"/>
</dbReference>
<accession>A0A5J6HHG6</accession>
<dbReference type="SMART" id="SM00421">
    <property type="entry name" value="HTH_LUXR"/>
    <property type="match status" value="1"/>
</dbReference>
<sequence>MAGSSPDGQGFLSVSARPWLDQVAVTAPKMSPVPPGGKMPVTSRPQSAPALSHRERQVLAHIAEGLSHKQVARRLGISVHTVSTYLRRIRSKRTAPTVAHLIRLSMAEDVAAPAGKP</sequence>
<keyword evidence="2" id="KW-0238">DNA-binding</keyword>